<evidence type="ECO:0000256" key="3">
    <source>
        <dbReference type="ARBA" id="ARBA00038695"/>
    </source>
</evidence>
<name>A0A1A9EWY0_9GAMM</name>
<dbReference type="InterPro" id="IPR003489">
    <property type="entry name" value="RHF/RaiA"/>
</dbReference>
<gene>
    <name evidence="6" type="ORF">A8C75_05780</name>
</gene>
<dbReference type="Proteomes" id="UP000078070">
    <property type="component" value="Chromosome"/>
</dbReference>
<dbReference type="GO" id="GO:0043024">
    <property type="term" value="F:ribosomal small subunit binding"/>
    <property type="evidence" value="ECO:0007669"/>
    <property type="project" value="TreeGrafter"/>
</dbReference>
<dbReference type="GO" id="GO:0022627">
    <property type="term" value="C:cytosolic small ribosomal subunit"/>
    <property type="evidence" value="ECO:0007669"/>
    <property type="project" value="TreeGrafter"/>
</dbReference>
<accession>A0A1A9EWY0</accession>
<keyword evidence="7" id="KW-1185">Reference proteome</keyword>
<evidence type="ECO:0000256" key="4">
    <source>
        <dbReference type="ARBA" id="ARBA00041148"/>
    </source>
</evidence>
<dbReference type="NCBIfam" id="TIGR00741">
    <property type="entry name" value="yfiA"/>
    <property type="match status" value="1"/>
</dbReference>
<dbReference type="InterPro" id="IPR036567">
    <property type="entry name" value="RHF-like"/>
</dbReference>
<evidence type="ECO:0000313" key="7">
    <source>
        <dbReference type="Proteomes" id="UP000078070"/>
    </source>
</evidence>
<dbReference type="STRING" id="1821621.A8C75_05780"/>
<dbReference type="PANTHER" id="PTHR33231">
    <property type="entry name" value="30S RIBOSOMAL PROTEIN"/>
    <property type="match status" value="1"/>
</dbReference>
<evidence type="ECO:0000256" key="2">
    <source>
        <dbReference type="ARBA" id="ARBA00038434"/>
    </source>
</evidence>
<dbReference type="CDD" id="cd00552">
    <property type="entry name" value="RaiA"/>
    <property type="match status" value="1"/>
</dbReference>
<dbReference type="RefSeq" id="WP_067298657.1">
    <property type="nucleotide sequence ID" value="NZ_CP015839.1"/>
</dbReference>
<dbReference type="PANTHER" id="PTHR33231:SF1">
    <property type="entry name" value="30S RIBOSOMAL PROTEIN"/>
    <property type="match status" value="1"/>
</dbReference>
<dbReference type="FunFam" id="3.30.160.100:FF:000001">
    <property type="entry name" value="Ribosome hibernation promoting factor"/>
    <property type="match status" value="1"/>
</dbReference>
<proteinExistence type="inferred from homology"/>
<organism evidence="6 7">
    <name type="scientific">Marinobacterium aestuarii</name>
    <dbReference type="NCBI Taxonomy" id="1821621"/>
    <lineage>
        <taxon>Bacteria</taxon>
        <taxon>Pseudomonadati</taxon>
        <taxon>Pseudomonadota</taxon>
        <taxon>Gammaproteobacteria</taxon>
        <taxon>Oceanospirillales</taxon>
        <taxon>Oceanospirillaceae</taxon>
        <taxon>Marinobacterium</taxon>
    </lineage>
</organism>
<dbReference type="InterPro" id="IPR050574">
    <property type="entry name" value="HPF/YfiA_ribosome-assoc"/>
</dbReference>
<dbReference type="AlphaFoldDB" id="A0A1A9EWY0"/>
<protein>
    <recommendedName>
        <fullName evidence="4">Ribosome hibernation promoting factor</fullName>
    </recommendedName>
    <alternativeName>
        <fullName evidence="5">Hibernation factor HPF</fullName>
    </alternativeName>
</protein>
<dbReference type="SUPFAM" id="SSF69754">
    <property type="entry name" value="Ribosome binding protein Y (YfiA homologue)"/>
    <property type="match status" value="1"/>
</dbReference>
<dbReference type="OrthoDB" id="9795980at2"/>
<dbReference type="GO" id="GO:0045900">
    <property type="term" value="P:negative regulation of translational elongation"/>
    <property type="evidence" value="ECO:0007669"/>
    <property type="project" value="TreeGrafter"/>
</dbReference>
<dbReference type="KEGG" id="mars:A8C75_05780"/>
<keyword evidence="1" id="KW-0810">Translation regulation</keyword>
<evidence type="ECO:0000313" key="6">
    <source>
        <dbReference type="EMBL" id="ANG62049.1"/>
    </source>
</evidence>
<comment type="subunit">
    <text evidence="3">Associates exclusively with 100S ribosomes, which are dimers of 70S ribosomes.</text>
</comment>
<dbReference type="Pfam" id="PF02482">
    <property type="entry name" value="Ribosomal_S30AE"/>
    <property type="match status" value="1"/>
</dbReference>
<evidence type="ECO:0000256" key="1">
    <source>
        <dbReference type="ARBA" id="ARBA00022845"/>
    </source>
</evidence>
<dbReference type="EMBL" id="CP015839">
    <property type="protein sequence ID" value="ANG62049.1"/>
    <property type="molecule type" value="Genomic_DNA"/>
</dbReference>
<dbReference type="Gene3D" id="3.30.160.100">
    <property type="entry name" value="Ribosome hibernation promotion factor-like"/>
    <property type="match status" value="1"/>
</dbReference>
<sequence>MQINITGHHVELTDALHEYVHSKFGKLERHFDNITNVQVTLSVEKLRQQAEADVHLAGGKLFATHEHQDMYAAIDGLTDKLDRQIIKHKEKTKNHK</sequence>
<reference evidence="6 7" key="2">
    <citation type="journal article" date="2018" name="Int. J. Syst. Evol. Microbiol.">
        <title>Marinobacterium aestuarii sp. nov., a benzene-degrading marine bacterium isolated from estuary sediment.</title>
        <authorList>
            <person name="Bae S.S."/>
            <person name="Jung J."/>
            <person name="Chung D."/>
            <person name="Baek K."/>
        </authorList>
    </citation>
    <scope>NUCLEOTIDE SEQUENCE [LARGE SCALE GENOMIC DNA]</scope>
    <source>
        <strain evidence="6 7">ST58-10</strain>
    </source>
</reference>
<comment type="similarity">
    <text evidence="2">Belongs to the HPF/YfiA ribosome-associated protein family. Short HPF subfamily.</text>
</comment>
<dbReference type="NCBIfam" id="NF007780">
    <property type="entry name" value="PRK10470.1"/>
    <property type="match status" value="1"/>
</dbReference>
<reference evidence="7" key="1">
    <citation type="submission" date="2016-05" db="EMBL/GenBank/DDBJ databases">
        <authorList>
            <person name="Baek K."/>
            <person name="Yang S.-J."/>
        </authorList>
    </citation>
    <scope>NUCLEOTIDE SEQUENCE [LARGE SCALE GENOMIC DNA]</scope>
    <source>
        <strain evidence="7">ST58-10</strain>
    </source>
</reference>
<evidence type="ECO:0000256" key="5">
    <source>
        <dbReference type="ARBA" id="ARBA00041319"/>
    </source>
</evidence>